<dbReference type="Proteomes" id="UP001085076">
    <property type="component" value="Miscellaneous, Linkage group lg05"/>
</dbReference>
<organism evidence="6 7">
    <name type="scientific">Dioscorea zingiberensis</name>
    <dbReference type="NCBI Taxonomy" id="325984"/>
    <lineage>
        <taxon>Eukaryota</taxon>
        <taxon>Viridiplantae</taxon>
        <taxon>Streptophyta</taxon>
        <taxon>Embryophyta</taxon>
        <taxon>Tracheophyta</taxon>
        <taxon>Spermatophyta</taxon>
        <taxon>Magnoliopsida</taxon>
        <taxon>Liliopsida</taxon>
        <taxon>Dioscoreales</taxon>
        <taxon>Dioscoreaceae</taxon>
        <taxon>Dioscorea</taxon>
    </lineage>
</organism>
<dbReference type="FunFam" id="3.80.10.10:FF:000610">
    <property type="entry name" value="Plant intracellular Ras-group-related LRR protein 9"/>
    <property type="match status" value="1"/>
</dbReference>
<reference evidence="6" key="1">
    <citation type="submission" date="2021-03" db="EMBL/GenBank/DDBJ databases">
        <authorList>
            <person name="Li Z."/>
            <person name="Yang C."/>
        </authorList>
    </citation>
    <scope>NUCLEOTIDE SEQUENCE</scope>
    <source>
        <strain evidence="6">Dzin_1.0</strain>
        <tissue evidence="6">Leaf</tissue>
    </source>
</reference>
<dbReference type="Gene3D" id="3.80.10.10">
    <property type="entry name" value="Ribonuclease Inhibitor"/>
    <property type="match status" value="2"/>
</dbReference>
<dbReference type="SMART" id="SM00364">
    <property type="entry name" value="LRR_BAC"/>
    <property type="match status" value="8"/>
</dbReference>
<comment type="function">
    <text evidence="5">Leucine-rich repeat protein that likely mediates protein interactions, possibly in the context of signal transduction.</text>
</comment>
<dbReference type="AlphaFoldDB" id="A0A9D5CES0"/>
<dbReference type="InterPro" id="IPR050216">
    <property type="entry name" value="LRR_domain-containing"/>
</dbReference>
<evidence type="ECO:0000256" key="5">
    <source>
        <dbReference type="ARBA" id="ARBA00037519"/>
    </source>
</evidence>
<proteinExistence type="inferred from homology"/>
<dbReference type="GO" id="GO:0005737">
    <property type="term" value="C:cytoplasm"/>
    <property type="evidence" value="ECO:0007669"/>
    <property type="project" value="TreeGrafter"/>
</dbReference>
<dbReference type="PANTHER" id="PTHR48051:SF54">
    <property type="entry name" value="LEUCINE-RICH REPEAT-CONTAINING PROTEIN"/>
    <property type="match status" value="1"/>
</dbReference>
<accession>A0A9D5CES0</accession>
<dbReference type="InterPro" id="IPR001611">
    <property type="entry name" value="Leu-rich_rpt"/>
</dbReference>
<dbReference type="Pfam" id="PF00560">
    <property type="entry name" value="LRR_1"/>
    <property type="match status" value="1"/>
</dbReference>
<dbReference type="SUPFAM" id="SSF52058">
    <property type="entry name" value="L domain-like"/>
    <property type="match status" value="1"/>
</dbReference>
<evidence type="ECO:0000313" key="6">
    <source>
        <dbReference type="EMBL" id="KAJ0971946.1"/>
    </source>
</evidence>
<dbReference type="FunFam" id="3.80.10.10:FF:000746">
    <property type="entry name" value="Plant intracellular Ras-group-related LRR protein 2"/>
    <property type="match status" value="1"/>
</dbReference>
<gene>
    <name evidence="6" type="ORF">J5N97_019905</name>
</gene>
<evidence type="ECO:0000256" key="1">
    <source>
        <dbReference type="ARBA" id="ARBA00022614"/>
    </source>
</evidence>
<evidence type="ECO:0000256" key="4">
    <source>
        <dbReference type="ARBA" id="ARBA00023786"/>
    </source>
</evidence>
<dbReference type="PANTHER" id="PTHR48051">
    <property type="match status" value="1"/>
</dbReference>
<dbReference type="OrthoDB" id="1668230at2759"/>
<dbReference type="SMART" id="SM00369">
    <property type="entry name" value="LRR_TYP"/>
    <property type="match status" value="6"/>
</dbReference>
<evidence type="ECO:0000256" key="2">
    <source>
        <dbReference type="ARBA" id="ARBA00022737"/>
    </source>
</evidence>
<dbReference type="PROSITE" id="PS51450">
    <property type="entry name" value="LRR"/>
    <property type="match status" value="3"/>
</dbReference>
<evidence type="ECO:0000313" key="7">
    <source>
        <dbReference type="Proteomes" id="UP001085076"/>
    </source>
</evidence>
<sequence>MEPNPERFPILSFVMSRLNLNKPSDVPSEDLPHDIEQPPPPDGVVELVERMPHLKHPDLISAMSSAVSDVTHTRSILQTLGERPDHEAVDAARARVAEIEGDLSRQLEEIVRAPRPEGVDRVMWRAEQAEKEKECRAMAERERIAYKAVIQLDEMHEAYEKLLKDAEDRLVKMYGSAADTEEGFVKEDEQVNEEVIGILQEGSAKCLERVDLSSRQLRFLPEAFGRLRGLVSLDVSKNQLEVIPDSIAGLEHLEELRLSNNLLVSLPDSIGLLVNLKILDVSGNKLKALPDSIAKCRSLVELDASYNEMTYLPTNIGYELVKLQMLWVHLNKLRSLPSSVCEMLSLRVLDAHFNELRGLPYAIGRLINLEILNVASNFSDLQELPASIGDLINLKELDLSNNQIHVLPDTFGRLDKLVKLNLDQNPLVIPPMDVVNEGVESVKEYMAKRWVEILLEEERKSMLEENMPQASWLSRSTSWLNNWVSNVSGSVAGYMGTGEKSFRDPRLDEPL</sequence>
<dbReference type="GO" id="GO:0055046">
    <property type="term" value="P:microgametogenesis"/>
    <property type="evidence" value="ECO:0007669"/>
    <property type="project" value="UniProtKB-ARBA"/>
</dbReference>
<keyword evidence="7" id="KW-1185">Reference proteome</keyword>
<dbReference type="Pfam" id="PF13855">
    <property type="entry name" value="LRR_8"/>
    <property type="match status" value="2"/>
</dbReference>
<dbReference type="InterPro" id="IPR003591">
    <property type="entry name" value="Leu-rich_rpt_typical-subtyp"/>
</dbReference>
<keyword evidence="3" id="KW-0175">Coiled coil</keyword>
<dbReference type="InterPro" id="IPR032675">
    <property type="entry name" value="LRR_dom_sf"/>
</dbReference>
<evidence type="ECO:0000256" key="3">
    <source>
        <dbReference type="ARBA" id="ARBA00023054"/>
    </source>
</evidence>
<comment type="caution">
    <text evidence="6">The sequence shown here is derived from an EMBL/GenBank/DDBJ whole genome shotgun (WGS) entry which is preliminary data.</text>
</comment>
<protein>
    <submittedName>
        <fullName evidence="6">Uncharacterized protein</fullName>
    </submittedName>
</protein>
<comment type="similarity">
    <text evidence="4">Belongs to the SHOC2 family.</text>
</comment>
<dbReference type="SMART" id="SM00365">
    <property type="entry name" value="LRR_SD22"/>
    <property type="match status" value="3"/>
</dbReference>
<name>A0A9D5CES0_9LILI</name>
<dbReference type="EMBL" id="JAGGNH010000005">
    <property type="protein sequence ID" value="KAJ0971946.1"/>
    <property type="molecule type" value="Genomic_DNA"/>
</dbReference>
<dbReference type="PRINTS" id="PR00019">
    <property type="entry name" value="LEURICHRPT"/>
</dbReference>
<keyword evidence="2" id="KW-0677">Repeat</keyword>
<reference evidence="6" key="2">
    <citation type="journal article" date="2022" name="Hortic Res">
        <title>The genome of Dioscorea zingiberensis sheds light on the biosynthesis, origin and evolution of the medicinally important diosgenin saponins.</title>
        <authorList>
            <person name="Li Y."/>
            <person name="Tan C."/>
            <person name="Li Z."/>
            <person name="Guo J."/>
            <person name="Li S."/>
            <person name="Chen X."/>
            <person name="Wang C."/>
            <person name="Dai X."/>
            <person name="Yang H."/>
            <person name="Song W."/>
            <person name="Hou L."/>
            <person name="Xu J."/>
            <person name="Tong Z."/>
            <person name="Xu A."/>
            <person name="Yuan X."/>
            <person name="Wang W."/>
            <person name="Yang Q."/>
            <person name="Chen L."/>
            <person name="Sun Z."/>
            <person name="Wang K."/>
            <person name="Pan B."/>
            <person name="Chen J."/>
            <person name="Bao Y."/>
            <person name="Liu F."/>
            <person name="Qi X."/>
            <person name="Gang D.R."/>
            <person name="Wen J."/>
            <person name="Li J."/>
        </authorList>
    </citation>
    <scope>NUCLEOTIDE SEQUENCE</scope>
    <source>
        <strain evidence="6">Dzin_1.0</strain>
    </source>
</reference>
<keyword evidence="1" id="KW-0433">Leucine-rich repeat</keyword>